<feature type="region of interest" description="Disordered" evidence="1">
    <location>
        <begin position="443"/>
        <end position="494"/>
    </location>
</feature>
<name>A0A0M0JZU5_9EUKA</name>
<dbReference type="InterPro" id="IPR037197">
    <property type="entry name" value="WWE_dom_sf"/>
</dbReference>
<accession>A0A0M0JZU5</accession>
<sequence>MDPDLPYVEGPLLWILEGMQEALPPELRAVYEPLAHKLANVLRSDALVPTMRRLLALLGSSLSHLATELLCDAMRLESGVRAERLFELEGEIGAASDRPPRRVEHPEVGQMVRVLIAEAAAHPHPGCSAGLFRARIHAEEPPSHSGMAPTYVIEYVDEVALVAGNSCVGAEYHIFDYIPELRCHWLLWLRGLQVDLKMPVIRATWHEPTAAEREAGQMGALTLHARIAHVHVRARVERGRFWSDNPLLHVGSFEGLVLESTQGSVNVSLRYTFEADGCYFAIEELKLGIKDISVVAAPGHGQRVGLLLHTWNLQRWMFDSWVEQLLLRLIEQIMPKPQLPSPNKTPNKTPPLEARAAVPVGIPEGPLWEFEDGWGNWHPYPSEVNVALRTAGAYEYTALNGATYEVVLSPQKLSGTQTNKATHHTRNVRSVGTPVAISLPASLGAESSSRDPAEAPTTAPTPAPAEHDGDEAPPPAACDPLMADGGGDADSPRRGVVDYARKWLWRAPGSVDSLRKRTGTKPR</sequence>
<comment type="caution">
    <text evidence="3">The sequence shown here is derived from an EMBL/GenBank/DDBJ whole genome shotgun (WGS) entry which is preliminary data.</text>
</comment>
<evidence type="ECO:0000259" key="2">
    <source>
        <dbReference type="Pfam" id="PF02825"/>
    </source>
</evidence>
<keyword evidence="4" id="KW-1185">Reference proteome</keyword>
<dbReference type="EMBL" id="JWZX01001917">
    <property type="protein sequence ID" value="KOO31857.1"/>
    <property type="molecule type" value="Genomic_DNA"/>
</dbReference>
<dbReference type="Proteomes" id="UP000037460">
    <property type="component" value="Unassembled WGS sequence"/>
</dbReference>
<gene>
    <name evidence="3" type="ORF">Ctob_012944</name>
</gene>
<reference evidence="4" key="1">
    <citation type="journal article" date="2015" name="PLoS Genet.">
        <title>Genome Sequence and Transcriptome Analyses of Chrysochromulina tobin: Metabolic Tools for Enhanced Algal Fitness in the Prominent Order Prymnesiales (Haptophyceae).</title>
        <authorList>
            <person name="Hovde B.T."/>
            <person name="Deodato C.R."/>
            <person name="Hunsperger H.M."/>
            <person name="Ryken S.A."/>
            <person name="Yost W."/>
            <person name="Jha R.K."/>
            <person name="Patterson J."/>
            <person name="Monnat R.J. Jr."/>
            <person name="Barlow S.B."/>
            <person name="Starkenburg S.R."/>
            <person name="Cattolico R.A."/>
        </authorList>
    </citation>
    <scope>NUCLEOTIDE SEQUENCE</scope>
    <source>
        <strain evidence="4">CCMP291</strain>
    </source>
</reference>
<dbReference type="InterPro" id="IPR004170">
    <property type="entry name" value="WWE_dom"/>
</dbReference>
<evidence type="ECO:0000313" key="3">
    <source>
        <dbReference type="EMBL" id="KOO31857.1"/>
    </source>
</evidence>
<proteinExistence type="predicted"/>
<organism evidence="3 4">
    <name type="scientific">Chrysochromulina tobinii</name>
    <dbReference type="NCBI Taxonomy" id="1460289"/>
    <lineage>
        <taxon>Eukaryota</taxon>
        <taxon>Haptista</taxon>
        <taxon>Haptophyta</taxon>
        <taxon>Prymnesiophyceae</taxon>
        <taxon>Prymnesiales</taxon>
        <taxon>Chrysochromulinaceae</taxon>
        <taxon>Chrysochromulina</taxon>
    </lineage>
</organism>
<protein>
    <recommendedName>
        <fullName evidence="2">WWE domain-containing protein</fullName>
    </recommendedName>
</protein>
<dbReference type="SUPFAM" id="SSF117839">
    <property type="entry name" value="WWE domain"/>
    <property type="match status" value="1"/>
</dbReference>
<evidence type="ECO:0000256" key="1">
    <source>
        <dbReference type="SAM" id="MobiDB-lite"/>
    </source>
</evidence>
<dbReference type="AlphaFoldDB" id="A0A0M0JZU5"/>
<feature type="domain" description="WWE" evidence="2">
    <location>
        <begin position="367"/>
        <end position="429"/>
    </location>
</feature>
<dbReference type="Pfam" id="PF02825">
    <property type="entry name" value="WWE"/>
    <property type="match status" value="1"/>
</dbReference>
<evidence type="ECO:0000313" key="4">
    <source>
        <dbReference type="Proteomes" id="UP000037460"/>
    </source>
</evidence>